<dbReference type="Proteomes" id="UP000254405">
    <property type="component" value="Unassembled WGS sequence"/>
</dbReference>
<protein>
    <submittedName>
        <fullName evidence="1">Uncharacterized protein</fullName>
    </submittedName>
</protein>
<reference evidence="1 2" key="1">
    <citation type="submission" date="2018-06" db="EMBL/GenBank/DDBJ databases">
        <authorList>
            <consortium name="Pathogen Informatics"/>
            <person name="Doyle S."/>
        </authorList>
    </citation>
    <scope>NUCLEOTIDE SEQUENCE [LARGE SCALE GENOMIC DNA]</scope>
    <source>
        <strain evidence="1 2">NCTC8985</strain>
    </source>
</reference>
<evidence type="ECO:0000313" key="2">
    <source>
        <dbReference type="Proteomes" id="UP000254405"/>
    </source>
</evidence>
<gene>
    <name evidence="1" type="ORF">NCTC8985_03515</name>
</gene>
<organism evidence="1 2">
    <name type="scientific">Escherichia coli</name>
    <dbReference type="NCBI Taxonomy" id="562"/>
    <lineage>
        <taxon>Bacteria</taxon>
        <taxon>Pseudomonadati</taxon>
        <taxon>Pseudomonadota</taxon>
        <taxon>Gammaproteobacteria</taxon>
        <taxon>Enterobacterales</taxon>
        <taxon>Enterobacteriaceae</taxon>
        <taxon>Escherichia</taxon>
    </lineage>
</organism>
<dbReference type="AlphaFoldDB" id="A0A376TLT0"/>
<sequence>MQLRANLTNRLVLKVADKKNSILVLDEPGGGKNYWAVGIWLQNYQGKGRVILAQVPFASESEIAELGKHYSKGMGVEP</sequence>
<dbReference type="Gene3D" id="3.40.50.300">
    <property type="entry name" value="P-loop containing nucleotide triphosphate hydrolases"/>
    <property type="match status" value="1"/>
</dbReference>
<dbReference type="EMBL" id="UGCO01000001">
    <property type="protein sequence ID" value="STI78194.1"/>
    <property type="molecule type" value="Genomic_DNA"/>
</dbReference>
<accession>A0A376TLT0</accession>
<proteinExistence type="predicted"/>
<name>A0A376TLT0_ECOLX</name>
<dbReference type="InterPro" id="IPR027417">
    <property type="entry name" value="P-loop_NTPase"/>
</dbReference>
<evidence type="ECO:0000313" key="1">
    <source>
        <dbReference type="EMBL" id="STI78194.1"/>
    </source>
</evidence>